<evidence type="ECO:0000259" key="1">
    <source>
        <dbReference type="Pfam" id="PF06276"/>
    </source>
</evidence>
<feature type="domain" description="Ferric siderophore reductase C-terminal" evidence="2">
    <location>
        <begin position="289"/>
        <end position="309"/>
    </location>
</feature>
<accession>A0A1Y0IVS3</accession>
<dbReference type="GO" id="GO:0051537">
    <property type="term" value="F:2 iron, 2 sulfur cluster binding"/>
    <property type="evidence" value="ECO:0007669"/>
    <property type="project" value="InterPro"/>
</dbReference>
<evidence type="ECO:0000259" key="2">
    <source>
        <dbReference type="Pfam" id="PF11575"/>
    </source>
</evidence>
<dbReference type="Pfam" id="PF06276">
    <property type="entry name" value="FhuF"/>
    <property type="match status" value="1"/>
</dbReference>
<dbReference type="AlphaFoldDB" id="A0A1Y0IVS3"/>
<reference evidence="4" key="1">
    <citation type="submission" date="2017-05" db="EMBL/GenBank/DDBJ databases">
        <authorList>
            <person name="Sung H."/>
        </authorList>
    </citation>
    <scope>NUCLEOTIDE SEQUENCE [LARGE SCALE GENOMIC DNA]</scope>
    <source>
        <strain evidence="4">AR23208</strain>
    </source>
</reference>
<sequence length="324" mass="35840">MDCTRNEKAGALGKMGACFFTETLTTRIIINYAGCNEKNRTLFSLKGVRIDMKELHQQVVVLDRLREEGMRLPFQFAEEQDRPEGIAIGRLLKDPALLRELMHNVAKQMKSDNLVAAASLFQKRLASVLLASVLTPLSTVGLGLIADADTTEIVLVDNLPSSVILGGKQQMLLVNRMPHDVQNMGGHVHEDLAAVQHVLKAVFDNTLGPLIYLIASEFKLSPKVMWGNVGNFVGYLYGELCEHPVYKQGAAADKELVFNSVGFTAPPLSETFQEVWFEEISPARKIRVRNSCCLWNQFPGNKSCTTCPLVCSAERAELLTAYNA</sequence>
<dbReference type="EMBL" id="CP021434">
    <property type="protein sequence ID" value="ARU63876.1"/>
    <property type="molecule type" value="Genomic_DNA"/>
</dbReference>
<dbReference type="Gene3D" id="1.10.510.40">
    <property type="match status" value="1"/>
</dbReference>
<organism evidence="3 4">
    <name type="scientific">Tumebacillus avium</name>
    <dbReference type="NCBI Taxonomy" id="1903704"/>
    <lineage>
        <taxon>Bacteria</taxon>
        <taxon>Bacillati</taxon>
        <taxon>Bacillota</taxon>
        <taxon>Bacilli</taxon>
        <taxon>Bacillales</taxon>
        <taxon>Alicyclobacillaceae</taxon>
        <taxon>Tumebacillus</taxon>
    </lineage>
</organism>
<evidence type="ECO:0008006" key="5">
    <source>
        <dbReference type="Google" id="ProtNLM"/>
    </source>
</evidence>
<keyword evidence="4" id="KW-1185">Reference proteome</keyword>
<dbReference type="InterPro" id="IPR022770">
    <property type="entry name" value="IucA/IucC-like_C"/>
</dbReference>
<feature type="domain" description="Aerobactin siderophore biosynthesis IucA/IucC-like C-terminal" evidence="1">
    <location>
        <begin position="119"/>
        <end position="244"/>
    </location>
</feature>
<dbReference type="InterPro" id="IPR024726">
    <property type="entry name" value="FhuF_C"/>
</dbReference>
<dbReference type="Proteomes" id="UP000195437">
    <property type="component" value="Chromosome"/>
</dbReference>
<dbReference type="GO" id="GO:0003824">
    <property type="term" value="F:catalytic activity"/>
    <property type="evidence" value="ECO:0007669"/>
    <property type="project" value="UniProtKB-ARBA"/>
</dbReference>
<protein>
    <recommendedName>
        <fullName evidence="5">Aerobactin siderophore biosynthesis IucA/IucC-like C-terminal domain-containing protein</fullName>
    </recommendedName>
</protein>
<gene>
    <name evidence="3" type="ORF">CBW65_11420</name>
</gene>
<dbReference type="KEGG" id="tum:CBW65_11420"/>
<dbReference type="Pfam" id="PF11575">
    <property type="entry name" value="FhuF_C"/>
    <property type="match status" value="1"/>
</dbReference>
<proteinExistence type="predicted"/>
<name>A0A1Y0IVS3_9BACL</name>
<evidence type="ECO:0000313" key="4">
    <source>
        <dbReference type="Proteomes" id="UP000195437"/>
    </source>
</evidence>
<evidence type="ECO:0000313" key="3">
    <source>
        <dbReference type="EMBL" id="ARU63876.1"/>
    </source>
</evidence>